<name>A0AA88SGI5_9ASTE</name>
<dbReference type="PANTHER" id="PTHR11764:SF71">
    <property type="entry name" value="TERPENE CYCLASE_MUTASE FAMILY MEMBER"/>
    <property type="match status" value="1"/>
</dbReference>
<dbReference type="EMBL" id="JAVXUO010000677">
    <property type="protein sequence ID" value="KAK2989995.1"/>
    <property type="molecule type" value="Genomic_DNA"/>
</dbReference>
<organism evidence="1 2">
    <name type="scientific">Escallonia rubra</name>
    <dbReference type="NCBI Taxonomy" id="112253"/>
    <lineage>
        <taxon>Eukaryota</taxon>
        <taxon>Viridiplantae</taxon>
        <taxon>Streptophyta</taxon>
        <taxon>Embryophyta</taxon>
        <taxon>Tracheophyta</taxon>
        <taxon>Spermatophyta</taxon>
        <taxon>Magnoliopsida</taxon>
        <taxon>eudicotyledons</taxon>
        <taxon>Gunneridae</taxon>
        <taxon>Pentapetalae</taxon>
        <taxon>asterids</taxon>
        <taxon>campanulids</taxon>
        <taxon>Escalloniales</taxon>
        <taxon>Escalloniaceae</taxon>
        <taxon>Escallonia</taxon>
    </lineage>
</organism>
<dbReference type="Gene3D" id="1.50.10.20">
    <property type="match status" value="1"/>
</dbReference>
<dbReference type="InterPro" id="IPR018333">
    <property type="entry name" value="Squalene_cyclase"/>
</dbReference>
<protein>
    <submittedName>
        <fullName evidence="1">Uncharacterized protein</fullName>
    </submittedName>
</protein>
<proteinExistence type="predicted"/>
<dbReference type="GO" id="GO:0005811">
    <property type="term" value="C:lipid droplet"/>
    <property type="evidence" value="ECO:0007669"/>
    <property type="project" value="InterPro"/>
</dbReference>
<dbReference type="InterPro" id="IPR008930">
    <property type="entry name" value="Terpenoid_cyclase/PrenylTrfase"/>
</dbReference>
<reference evidence="1" key="1">
    <citation type="submission" date="2022-12" db="EMBL/GenBank/DDBJ databases">
        <title>Draft genome assemblies for two species of Escallonia (Escalloniales).</title>
        <authorList>
            <person name="Chanderbali A."/>
            <person name="Dervinis C."/>
            <person name="Anghel I."/>
            <person name="Soltis D."/>
            <person name="Soltis P."/>
            <person name="Zapata F."/>
        </authorList>
    </citation>
    <scope>NUCLEOTIDE SEQUENCE</scope>
    <source>
        <strain evidence="1">UCBG92.1500</strain>
        <tissue evidence="1">Leaf</tissue>
    </source>
</reference>
<dbReference type="Proteomes" id="UP001187471">
    <property type="component" value="Unassembled WGS sequence"/>
</dbReference>
<sequence length="147" mass="17230">MPMSYPYGRKFHGPITYLVLELRREMHPIPYEEIDWNKQRHNCCKDDLYYPHTKIQDLLWNTLNYLSEPIMRRWPSTKTLLLISDAGVKQIYTPLEGNRTNFVQTSWAMLGPMLGGQTERDPTPLHKAPKLLINGQMDNGDFPQQVN</sequence>
<keyword evidence="2" id="KW-1185">Reference proteome</keyword>
<dbReference type="GO" id="GO:0016104">
    <property type="term" value="P:triterpenoid biosynthetic process"/>
    <property type="evidence" value="ECO:0007669"/>
    <property type="project" value="InterPro"/>
</dbReference>
<dbReference type="SUPFAM" id="SSF48239">
    <property type="entry name" value="Terpenoid cyclases/Protein prenyltransferases"/>
    <property type="match status" value="2"/>
</dbReference>
<gene>
    <name evidence="1" type="ORF">RJ640_009733</name>
</gene>
<dbReference type="AlphaFoldDB" id="A0AA88SGI5"/>
<evidence type="ECO:0000313" key="1">
    <source>
        <dbReference type="EMBL" id="KAK2989995.1"/>
    </source>
</evidence>
<comment type="caution">
    <text evidence="1">The sequence shown here is derived from an EMBL/GenBank/DDBJ whole genome shotgun (WGS) entry which is preliminary data.</text>
</comment>
<dbReference type="GO" id="GO:0042300">
    <property type="term" value="F:beta-amyrin synthase activity"/>
    <property type="evidence" value="ECO:0007669"/>
    <property type="project" value="TreeGrafter"/>
</dbReference>
<evidence type="ECO:0000313" key="2">
    <source>
        <dbReference type="Proteomes" id="UP001187471"/>
    </source>
</evidence>
<accession>A0AA88SGI5</accession>
<dbReference type="PANTHER" id="PTHR11764">
    <property type="entry name" value="TERPENE CYCLASE/MUTASE FAMILY MEMBER"/>
    <property type="match status" value="1"/>
</dbReference>